<dbReference type="InterPro" id="IPR015943">
    <property type="entry name" value="WD40/YVTN_repeat-like_dom_sf"/>
</dbReference>
<reference evidence="8" key="2">
    <citation type="journal article" date="2018" name="Biosci. Biotechnol. Biochem.">
        <title>Polysaccharide hydrolase of the hadal zone amphipods Hirondellea gigas.</title>
        <authorList>
            <person name="Kobayashi H."/>
            <person name="Nagahama T."/>
            <person name="Arai W."/>
            <person name="Sasagawa Y."/>
            <person name="Umeda M."/>
            <person name="Hayashi T."/>
            <person name="Nikaido I."/>
            <person name="Watanabe H."/>
            <person name="Oguri K."/>
            <person name="Kitazato H."/>
            <person name="Fujioka K."/>
            <person name="Kido Y."/>
            <person name="Takami H."/>
        </authorList>
    </citation>
    <scope>NUCLEOTIDE SEQUENCE</scope>
    <source>
        <tissue evidence="8">Whole body</tissue>
    </source>
</reference>
<dbReference type="EMBL" id="IACF01003635">
    <property type="protein sequence ID" value="LAB69246.1"/>
    <property type="molecule type" value="mRNA"/>
</dbReference>
<keyword evidence="3" id="KW-0677">Repeat</keyword>
<protein>
    <submittedName>
        <fullName evidence="8">Notchless protein-like</fullName>
    </submittedName>
    <submittedName>
        <fullName evidence="9">WD-repeat protein</fullName>
    </submittedName>
</protein>
<name>A0A2P2I5R8_9CRUS</name>
<proteinExistence type="evidence at transcript level"/>
<dbReference type="InterPro" id="IPR011047">
    <property type="entry name" value="Quinoprotein_ADH-like_sf"/>
</dbReference>
<sequence length="495" mass="55327">MPPLKRSKMEEADAEQTSTTMNDSDNESESCVTTVITKFISPDGIVAGTQMAIPINATPLQLQLILNTLLKNDHPYSFFLENVEILNTLESFITENNIKTESVLPIIYQPQAIFRVRSVTRCTSSLPGHSEAILVVRFSPDGTHLASGSGDTTIRLWDVNTETPQHVLKGHKGWVQTLEFSPNGAVLASGSMDGLIWLWNPRSGKSIRRPLKAHTKGVMSLAWQPLHRNSKCDRLASAGKDGIVKIWHIGQGRVLKTLSGHTAAVTCVRWGGEGFIYSVSRDQTIRVWIAETGELKRILEGHAHWVNHCSLSTDYALRTGWFDHTGTKPNDEKEALQRCKDRYAEAFGKQGELLVSGSDDHTAYLWNPILSAKPVNRLFGHQQPINYVSFSPNGRFIATACFDKSVRLWDGRTGKYLATFRGHVGAIYQVCWSADSRLLVTSSKDSTMKIWDIQTRKQLTELPGHADEVYAVDWSPDGQRVASGSKDRFLKIWRR</sequence>
<feature type="repeat" description="WD" evidence="5">
    <location>
        <begin position="126"/>
        <end position="167"/>
    </location>
</feature>
<feature type="repeat" description="WD" evidence="5">
    <location>
        <begin position="168"/>
        <end position="209"/>
    </location>
</feature>
<keyword evidence="4" id="KW-0539">Nucleus</keyword>
<dbReference type="Gene3D" id="2.130.10.10">
    <property type="entry name" value="YVTN repeat-like/Quinoprotein amine dehydrogenase"/>
    <property type="match status" value="1"/>
</dbReference>
<accession>A0A2P2I5R8</accession>
<evidence type="ECO:0000256" key="1">
    <source>
        <dbReference type="ARBA" id="ARBA00004604"/>
    </source>
</evidence>
<dbReference type="PRINTS" id="PR00319">
    <property type="entry name" value="GPROTEINB"/>
</dbReference>
<feature type="repeat" description="WD" evidence="5">
    <location>
        <begin position="378"/>
        <end position="419"/>
    </location>
</feature>
<evidence type="ECO:0000256" key="5">
    <source>
        <dbReference type="PROSITE-ProRule" id="PRU00221"/>
    </source>
</evidence>
<dbReference type="Pfam" id="PF00400">
    <property type="entry name" value="WD40"/>
    <property type="match status" value="8"/>
</dbReference>
<dbReference type="PANTHER" id="PTHR19848">
    <property type="entry name" value="WD40 REPEAT PROTEIN"/>
    <property type="match status" value="1"/>
</dbReference>
<evidence type="ECO:0000313" key="8">
    <source>
        <dbReference type="EMBL" id="LAB69246.1"/>
    </source>
</evidence>
<dbReference type="SMART" id="SM00320">
    <property type="entry name" value="WD40"/>
    <property type="match status" value="8"/>
</dbReference>
<comment type="subcellular location">
    <subcellularLocation>
        <location evidence="1">Nucleus</location>
        <location evidence="1">Nucleolus</location>
    </subcellularLocation>
</comment>
<dbReference type="Pfam" id="PF08154">
    <property type="entry name" value="NLE"/>
    <property type="match status" value="1"/>
</dbReference>
<evidence type="ECO:0000256" key="6">
    <source>
        <dbReference type="SAM" id="MobiDB-lite"/>
    </source>
</evidence>
<dbReference type="AlphaFoldDB" id="A0A2P2I5R8"/>
<reference evidence="9" key="1">
    <citation type="submission" date="2017-11" db="EMBL/GenBank/DDBJ databases">
        <title>The sensing device of the deep-sea amphipod.</title>
        <authorList>
            <person name="Kobayashi H."/>
            <person name="Nagahama T."/>
            <person name="Arai W."/>
            <person name="Sasagawa Y."/>
            <person name="Umeda M."/>
            <person name="Hayashi T."/>
            <person name="Nikaido I."/>
            <person name="Watanabe H."/>
            <person name="Oguri K."/>
            <person name="Kitazato H."/>
            <person name="Fujioka K."/>
            <person name="Kido Y."/>
            <person name="Takami H."/>
        </authorList>
    </citation>
    <scope>NUCLEOTIDE SEQUENCE</scope>
    <source>
        <tissue evidence="9">Whole body</tissue>
    </source>
</reference>
<dbReference type="PROSITE" id="PS50294">
    <property type="entry name" value="WD_REPEATS_REGION"/>
    <property type="match status" value="7"/>
</dbReference>
<dbReference type="GO" id="GO:0000027">
    <property type="term" value="P:ribosomal large subunit assembly"/>
    <property type="evidence" value="ECO:0007669"/>
    <property type="project" value="TreeGrafter"/>
</dbReference>
<dbReference type="PROSITE" id="PS00678">
    <property type="entry name" value="WD_REPEATS_1"/>
    <property type="match status" value="2"/>
</dbReference>
<dbReference type="InterPro" id="IPR001680">
    <property type="entry name" value="WD40_rpt"/>
</dbReference>
<feature type="region of interest" description="Disordered" evidence="6">
    <location>
        <begin position="1"/>
        <end position="29"/>
    </location>
</feature>
<feature type="domain" description="NLE" evidence="7">
    <location>
        <begin position="37"/>
        <end position="93"/>
    </location>
</feature>
<evidence type="ECO:0000259" key="7">
    <source>
        <dbReference type="Pfam" id="PF08154"/>
    </source>
</evidence>
<keyword evidence="2 5" id="KW-0853">WD repeat</keyword>
<feature type="compositionally biased region" description="Polar residues" evidence="6">
    <location>
        <begin position="15"/>
        <end position="29"/>
    </location>
</feature>
<dbReference type="InterPro" id="IPR019775">
    <property type="entry name" value="WD40_repeat_CS"/>
</dbReference>
<evidence type="ECO:0000313" key="9">
    <source>
        <dbReference type="EMBL" id="LAC23336.1"/>
    </source>
</evidence>
<dbReference type="InterPro" id="IPR001632">
    <property type="entry name" value="WD40_G-protein_beta-like"/>
</dbReference>
<dbReference type="EMBL" id="IACT01004129">
    <property type="protein sequence ID" value="LAC23336.1"/>
    <property type="molecule type" value="mRNA"/>
</dbReference>
<organism evidence="8">
    <name type="scientific">Hirondellea gigas</name>
    <dbReference type="NCBI Taxonomy" id="1518452"/>
    <lineage>
        <taxon>Eukaryota</taxon>
        <taxon>Metazoa</taxon>
        <taxon>Ecdysozoa</taxon>
        <taxon>Arthropoda</taxon>
        <taxon>Crustacea</taxon>
        <taxon>Multicrustacea</taxon>
        <taxon>Malacostraca</taxon>
        <taxon>Eumalacostraca</taxon>
        <taxon>Peracarida</taxon>
        <taxon>Amphipoda</taxon>
        <taxon>Amphilochidea</taxon>
        <taxon>Lysianassida</taxon>
        <taxon>Lysianassidira</taxon>
        <taxon>Lysianassoidea</taxon>
        <taxon>Lysianassidae</taxon>
        <taxon>Hirondellea</taxon>
    </lineage>
</organism>
<feature type="repeat" description="WD" evidence="5">
    <location>
        <begin position="420"/>
        <end position="461"/>
    </location>
</feature>
<dbReference type="SUPFAM" id="SSF50998">
    <property type="entry name" value="Quinoprotein alcohol dehydrogenase-like"/>
    <property type="match status" value="1"/>
</dbReference>
<dbReference type="CDD" id="cd00200">
    <property type="entry name" value="WD40"/>
    <property type="match status" value="1"/>
</dbReference>
<dbReference type="InterPro" id="IPR020472">
    <property type="entry name" value="WD40_PAC1"/>
</dbReference>
<feature type="repeat" description="WD" evidence="5">
    <location>
        <begin position="211"/>
        <end position="257"/>
    </location>
</feature>
<dbReference type="InterPro" id="IPR012972">
    <property type="entry name" value="NLE"/>
</dbReference>
<evidence type="ECO:0000256" key="4">
    <source>
        <dbReference type="ARBA" id="ARBA00023242"/>
    </source>
</evidence>
<evidence type="ECO:0000256" key="3">
    <source>
        <dbReference type="ARBA" id="ARBA00022737"/>
    </source>
</evidence>
<dbReference type="PROSITE" id="PS50082">
    <property type="entry name" value="WD_REPEATS_2"/>
    <property type="match status" value="7"/>
</dbReference>
<dbReference type="PRINTS" id="PR00320">
    <property type="entry name" value="GPROTEINBRPT"/>
</dbReference>
<dbReference type="GO" id="GO:0005730">
    <property type="term" value="C:nucleolus"/>
    <property type="evidence" value="ECO:0007669"/>
    <property type="project" value="UniProtKB-SubCell"/>
</dbReference>
<feature type="repeat" description="WD" evidence="5">
    <location>
        <begin position="462"/>
        <end position="495"/>
    </location>
</feature>
<dbReference type="PANTHER" id="PTHR19848:SF0">
    <property type="entry name" value="NOTCHLESS PROTEIN HOMOLOG 1"/>
    <property type="match status" value="1"/>
</dbReference>
<feature type="repeat" description="WD" evidence="5">
    <location>
        <begin position="258"/>
        <end position="298"/>
    </location>
</feature>
<evidence type="ECO:0000256" key="2">
    <source>
        <dbReference type="ARBA" id="ARBA00022574"/>
    </source>
</evidence>